<proteinExistence type="predicted"/>
<dbReference type="InterPro" id="IPR050373">
    <property type="entry name" value="Fibrinogen_C-term_domain"/>
</dbReference>
<evidence type="ECO:0000256" key="1">
    <source>
        <dbReference type="ARBA" id="ARBA00023157"/>
    </source>
</evidence>
<dbReference type="InterPro" id="IPR020837">
    <property type="entry name" value="Fibrinogen_CS"/>
</dbReference>
<protein>
    <recommendedName>
        <fullName evidence="2">Fibrinogen C-terminal domain-containing protein</fullName>
    </recommendedName>
</protein>
<dbReference type="PANTHER" id="PTHR19143:SF327">
    <property type="entry name" value="FI21813P1-RELATED"/>
    <property type="match status" value="1"/>
</dbReference>
<dbReference type="PANTHER" id="PTHR19143">
    <property type="entry name" value="FIBRINOGEN/TENASCIN/ANGIOPOEITIN"/>
    <property type="match status" value="1"/>
</dbReference>
<dbReference type="PROSITE" id="PS00514">
    <property type="entry name" value="FIBRINOGEN_C_1"/>
    <property type="match status" value="1"/>
</dbReference>
<feature type="domain" description="Fibrinogen C-terminal" evidence="2">
    <location>
        <begin position="28"/>
        <end position="243"/>
    </location>
</feature>
<dbReference type="AlphaFoldDB" id="A0AAG5DFS2"/>
<evidence type="ECO:0000313" key="3">
    <source>
        <dbReference type="EnsemblMetazoa" id="ENSAATROPP009675"/>
    </source>
</evidence>
<keyword evidence="4" id="KW-1185">Reference proteome</keyword>
<keyword evidence="1" id="KW-1015">Disulfide bond</keyword>
<dbReference type="InterPro" id="IPR036056">
    <property type="entry name" value="Fibrinogen-like_C"/>
</dbReference>
<dbReference type="Proteomes" id="UP000075880">
    <property type="component" value="Unassembled WGS sequence"/>
</dbReference>
<dbReference type="EnsemblMetazoa" id="ENSAATROPT010720">
    <property type="protein sequence ID" value="ENSAATROPP009675"/>
    <property type="gene ID" value="ENSAATROPG008710"/>
</dbReference>
<dbReference type="Pfam" id="PF00147">
    <property type="entry name" value="Fibrinogen_C"/>
    <property type="match status" value="1"/>
</dbReference>
<organism evidence="3 4">
    <name type="scientific">Anopheles atroparvus</name>
    <name type="common">European mosquito</name>
    <dbReference type="NCBI Taxonomy" id="41427"/>
    <lineage>
        <taxon>Eukaryota</taxon>
        <taxon>Metazoa</taxon>
        <taxon>Ecdysozoa</taxon>
        <taxon>Arthropoda</taxon>
        <taxon>Hexapoda</taxon>
        <taxon>Insecta</taxon>
        <taxon>Pterygota</taxon>
        <taxon>Neoptera</taxon>
        <taxon>Endopterygota</taxon>
        <taxon>Diptera</taxon>
        <taxon>Nematocera</taxon>
        <taxon>Culicoidea</taxon>
        <taxon>Culicidae</taxon>
        <taxon>Anophelinae</taxon>
        <taxon>Anopheles</taxon>
    </lineage>
</organism>
<evidence type="ECO:0000313" key="4">
    <source>
        <dbReference type="Proteomes" id="UP000075880"/>
    </source>
</evidence>
<dbReference type="InterPro" id="IPR014716">
    <property type="entry name" value="Fibrinogen_a/b/g_C_1"/>
</dbReference>
<dbReference type="InterPro" id="IPR002181">
    <property type="entry name" value="Fibrinogen_a/b/g_C_dom"/>
</dbReference>
<dbReference type="SUPFAM" id="SSF56496">
    <property type="entry name" value="Fibrinogen C-terminal domain-like"/>
    <property type="match status" value="1"/>
</dbReference>
<dbReference type="Gene3D" id="3.90.215.10">
    <property type="entry name" value="Gamma Fibrinogen, chain A, domain 1"/>
    <property type="match status" value="1"/>
</dbReference>
<name>A0AAG5DFS2_ANOAO</name>
<dbReference type="PROSITE" id="PS51406">
    <property type="entry name" value="FIBRINOGEN_C_2"/>
    <property type="match status" value="1"/>
</dbReference>
<dbReference type="GO" id="GO:0005615">
    <property type="term" value="C:extracellular space"/>
    <property type="evidence" value="ECO:0007669"/>
    <property type="project" value="TreeGrafter"/>
</dbReference>
<reference evidence="3" key="1">
    <citation type="submission" date="2024-04" db="UniProtKB">
        <authorList>
            <consortium name="EnsemblMetazoa"/>
        </authorList>
    </citation>
    <scope>IDENTIFICATION</scope>
    <source>
        <strain evidence="3">EBRO</strain>
    </source>
</reference>
<dbReference type="CDD" id="cd00087">
    <property type="entry name" value="FReD"/>
    <property type="match status" value="1"/>
</dbReference>
<sequence length="243" mass="27639">AGCRCVKSCVLACGSFRGHEIEHNPSADESEASYRSCKDAPSNVSGRSFMLLNADTFPFEVYCEQISFGGGWIVFQHRFNGQLDFYKNWTEYSDGFGDLEGEFWLGLDYLHRITSLRPHELLVEVKDFAGNYGYALYDGFEIGSDEEQYVLKKLGKYQGTAGDSMSYNWGKKFSTADSNNGDYSDFGNCAADRQGAWWYVLCTRANLNGPYKKTSSSLSSMYWHFSTHDRRSLAYSRMMIREV</sequence>
<accession>A0AAG5DFS2</accession>
<evidence type="ECO:0000259" key="2">
    <source>
        <dbReference type="PROSITE" id="PS51406"/>
    </source>
</evidence>
<dbReference type="SMART" id="SM00186">
    <property type="entry name" value="FBG"/>
    <property type="match status" value="1"/>
</dbReference>